<evidence type="ECO:0000259" key="5">
    <source>
        <dbReference type="Pfam" id="PF05592"/>
    </source>
</evidence>
<dbReference type="InterPro" id="IPR035396">
    <property type="entry name" value="Bac_rhamnosid6H"/>
</dbReference>
<feature type="signal peptide" evidence="4">
    <location>
        <begin position="1"/>
        <end position="20"/>
    </location>
</feature>
<dbReference type="InterPro" id="IPR008928">
    <property type="entry name" value="6-hairpin_glycosidase_sf"/>
</dbReference>
<evidence type="ECO:0000313" key="8">
    <source>
        <dbReference type="EMBL" id="SIO37072.1"/>
    </source>
</evidence>
<dbReference type="InterPro" id="IPR013783">
    <property type="entry name" value="Ig-like_fold"/>
</dbReference>
<evidence type="ECO:0000256" key="4">
    <source>
        <dbReference type="SAM" id="SignalP"/>
    </source>
</evidence>
<dbReference type="EMBL" id="FSRA01000002">
    <property type="protein sequence ID" value="SIO37072.1"/>
    <property type="molecule type" value="Genomic_DNA"/>
</dbReference>
<dbReference type="Gene3D" id="2.60.40.10">
    <property type="entry name" value="Immunoglobulins"/>
    <property type="match status" value="1"/>
</dbReference>
<keyword evidence="3" id="KW-0378">Hydrolase</keyword>
<evidence type="ECO:0000259" key="6">
    <source>
        <dbReference type="Pfam" id="PF17389"/>
    </source>
</evidence>
<dbReference type="Gene3D" id="2.60.420.10">
    <property type="entry name" value="Maltose phosphorylase, domain 3"/>
    <property type="match status" value="1"/>
</dbReference>
<feature type="domain" description="Alpha-L-rhamnosidase concanavalin-like" evidence="5">
    <location>
        <begin position="175"/>
        <end position="283"/>
    </location>
</feature>
<feature type="domain" description="Alpha-L-rhamnosidase C-terminal" evidence="7">
    <location>
        <begin position="639"/>
        <end position="704"/>
    </location>
</feature>
<dbReference type="PANTHER" id="PTHR33307:SF6">
    <property type="entry name" value="ALPHA-RHAMNOSIDASE (EUROFUNG)-RELATED"/>
    <property type="match status" value="1"/>
</dbReference>
<dbReference type="Gene3D" id="2.60.120.260">
    <property type="entry name" value="Galactose-binding domain-like"/>
    <property type="match status" value="1"/>
</dbReference>
<evidence type="ECO:0000259" key="7">
    <source>
        <dbReference type="Pfam" id="PF17390"/>
    </source>
</evidence>
<proteinExistence type="predicted"/>
<dbReference type="Pfam" id="PF25788">
    <property type="entry name" value="Ig_Rha78A_N"/>
    <property type="match status" value="1"/>
</dbReference>
<keyword evidence="9" id="KW-1185">Reference proteome</keyword>
<dbReference type="Proteomes" id="UP000185003">
    <property type="component" value="Unassembled WGS sequence"/>
</dbReference>
<protein>
    <recommendedName>
        <fullName evidence="2">alpha-L-rhamnosidase</fullName>
        <ecNumber evidence="2">3.2.1.40</ecNumber>
    </recommendedName>
</protein>
<feature type="chain" id="PRO_5012862281" description="alpha-L-rhamnosidase" evidence="4">
    <location>
        <begin position="21"/>
        <end position="744"/>
    </location>
</feature>
<feature type="domain" description="Alpha-L-rhamnosidase six-hairpin glycosidase" evidence="6">
    <location>
        <begin position="294"/>
        <end position="635"/>
    </location>
</feature>
<dbReference type="GO" id="GO:0030596">
    <property type="term" value="F:alpha-L-rhamnosidase activity"/>
    <property type="evidence" value="ECO:0007669"/>
    <property type="project" value="UniProtKB-EC"/>
</dbReference>
<evidence type="ECO:0000256" key="3">
    <source>
        <dbReference type="ARBA" id="ARBA00022801"/>
    </source>
</evidence>
<dbReference type="InterPro" id="IPR012341">
    <property type="entry name" value="6hp_glycosidase-like_sf"/>
</dbReference>
<dbReference type="Pfam" id="PF17389">
    <property type="entry name" value="Bac_rhamnosid6H"/>
    <property type="match status" value="1"/>
</dbReference>
<dbReference type="EC" id="3.2.1.40" evidence="2"/>
<dbReference type="GO" id="GO:0005975">
    <property type="term" value="P:carbohydrate metabolic process"/>
    <property type="evidence" value="ECO:0007669"/>
    <property type="project" value="InterPro"/>
</dbReference>
<evidence type="ECO:0000256" key="2">
    <source>
        <dbReference type="ARBA" id="ARBA00012652"/>
    </source>
</evidence>
<gene>
    <name evidence="8" type="ORF">SAMN04488055_3460</name>
</gene>
<dbReference type="Pfam" id="PF05592">
    <property type="entry name" value="Bac_rhamnosid"/>
    <property type="match status" value="1"/>
</dbReference>
<comment type="catalytic activity">
    <reaction evidence="1">
        <text>Hydrolysis of terminal non-reducing alpha-L-rhamnose residues in alpha-L-rhamnosides.</text>
        <dbReference type="EC" id="3.2.1.40"/>
    </reaction>
</comment>
<dbReference type="Gene3D" id="1.50.10.10">
    <property type="match status" value="1"/>
</dbReference>
<dbReference type="AlphaFoldDB" id="A0A1N6IYI2"/>
<evidence type="ECO:0000256" key="1">
    <source>
        <dbReference type="ARBA" id="ARBA00001445"/>
    </source>
</evidence>
<reference evidence="8 9" key="1">
    <citation type="submission" date="2016-11" db="EMBL/GenBank/DDBJ databases">
        <authorList>
            <person name="Jaros S."/>
            <person name="Januszkiewicz K."/>
            <person name="Wedrychowicz H."/>
        </authorList>
    </citation>
    <scope>NUCLEOTIDE SEQUENCE [LARGE SCALE GENOMIC DNA]</scope>
    <source>
        <strain evidence="8 9">DSM 24787</strain>
    </source>
</reference>
<dbReference type="RefSeq" id="WP_074240702.1">
    <property type="nucleotide sequence ID" value="NZ_FSRA01000002.1"/>
</dbReference>
<accession>A0A1N6IYI2</accession>
<dbReference type="InterPro" id="IPR016007">
    <property type="entry name" value="Alpha_rhamnosid"/>
</dbReference>
<evidence type="ECO:0000313" key="9">
    <source>
        <dbReference type="Proteomes" id="UP000185003"/>
    </source>
</evidence>
<organism evidence="8 9">
    <name type="scientific">Chitinophaga niabensis</name>
    <dbReference type="NCBI Taxonomy" id="536979"/>
    <lineage>
        <taxon>Bacteria</taxon>
        <taxon>Pseudomonadati</taxon>
        <taxon>Bacteroidota</taxon>
        <taxon>Chitinophagia</taxon>
        <taxon>Chitinophagales</taxon>
        <taxon>Chitinophagaceae</taxon>
        <taxon>Chitinophaga</taxon>
    </lineage>
</organism>
<dbReference type="PANTHER" id="PTHR33307">
    <property type="entry name" value="ALPHA-RHAMNOSIDASE (EUROFUNG)"/>
    <property type="match status" value="1"/>
</dbReference>
<dbReference type="InterPro" id="IPR035398">
    <property type="entry name" value="Bac_rhamnosid_C"/>
</dbReference>
<keyword evidence="4" id="KW-0732">Signal</keyword>
<dbReference type="OrthoDB" id="9815108at2"/>
<sequence length="744" mass="83147">MRRKILFTLFIIISSVQSYAQQAAPEGLMCDLLAYTDQQYVNGYPVQPVRNFSGGQYVRIANRQPAFSWAIGGAPVQQTAYRILVSDNPENQGNVWDSKKVTSAQSAGVVYAGKALQPNTTYYWMVQIWDEKDKESRFSTPAVFFTDSVMVDYATAKYPLQKTDQFPVSVHAGRIDFGKAAFGQLKLRLSAKGDGDTVTVHLGEVINADGSINRKPGGSMRYQAYRLPLRAGTHTYQVYIRPDMRNTGAQAIKMPAYIGEVLPFRYCEVEGYAGTLQATDVIRSAVNYPFNDAAAEFQSADTILNAVWDICKYSMKATSFAGVFVDGDRERIPYEADAYINQLGYYATDREYSLARSSHEYLLYHATWPTEWILQSVLMAYNDYLYTGDIRSARYNYTTLKAKLLMALEDSSGLISTRTGRQTTELLQSIHFNGKELRDIVDWPHKGILGLGNEEGGETDGFVFTNHNAVVNAYYYKALRDMQVMAAALGNKADESMLAARAEQVKKAFRKLFWDTKRKVVLDGSGTTHASLHANMFALVFGLVEEQHRKAVGDFIRSRGMACSVYGSQFLMDAVYDAGDDQYGLSLLNSQALRSWYNMIRAGSTITMEAWDNKYKPNQDWNHAWGAVPANIIPRKLMGIEPVAPGWTACRIKPQLGDLPWAKIKVPTIKGNILAAYEQSPGRLVMKITIPSNTTAQVVLPAKLTQQKFTVLMDGKAIKPSGSKGAYFLPDVRGEHEIIINQER</sequence>
<dbReference type="SUPFAM" id="SSF48208">
    <property type="entry name" value="Six-hairpin glycosidases"/>
    <property type="match status" value="1"/>
</dbReference>
<dbReference type="InterPro" id="IPR008902">
    <property type="entry name" value="Rhamnosid_concanavalin"/>
</dbReference>
<dbReference type="STRING" id="536979.SAMN04488055_3460"/>
<name>A0A1N6IYI2_9BACT</name>
<dbReference type="Pfam" id="PF17390">
    <property type="entry name" value="Bac_rhamnosid_C"/>
    <property type="match status" value="1"/>
</dbReference>